<dbReference type="InterPro" id="IPR014782">
    <property type="entry name" value="Peptidase_M1_dom"/>
</dbReference>
<dbReference type="InterPro" id="IPR042097">
    <property type="entry name" value="Aminopeptidase_N-like_N_sf"/>
</dbReference>
<feature type="region of interest" description="Disordered" evidence="3">
    <location>
        <begin position="1"/>
        <end position="33"/>
    </location>
</feature>
<dbReference type="AlphaFoldDB" id="A0A109N1V5"/>
<feature type="binding site" evidence="2">
    <location>
        <position position="339"/>
    </location>
    <ligand>
        <name>Zn(2+)</name>
        <dbReference type="ChEBI" id="CHEBI:29105"/>
        <note>catalytic</note>
    </ligand>
</feature>
<dbReference type="Proteomes" id="UP000064189">
    <property type="component" value="Unassembled WGS sequence"/>
</dbReference>
<dbReference type="GO" id="GO:0008270">
    <property type="term" value="F:zinc ion binding"/>
    <property type="evidence" value="ECO:0007669"/>
    <property type="project" value="InterPro"/>
</dbReference>
<feature type="binding site" evidence="2">
    <location>
        <position position="316"/>
    </location>
    <ligand>
        <name>Zn(2+)</name>
        <dbReference type="ChEBI" id="CHEBI:29105"/>
        <note>catalytic</note>
    </ligand>
</feature>
<comment type="caution">
    <text evidence="5">The sequence shown here is derived from an EMBL/GenBank/DDBJ whole genome shotgun (WGS) entry which is preliminary data.</text>
</comment>
<sequence>MIYGTEKVKFPSTSTVKQDKEGFSPKGLSPGSESEYDINMEMDVEGNFKIHSTTSIKNISTDEWEQLIFYFIPNMFTETNSSLEKPSTVKVESINLDGETVKFNLEKDTLTVPLNEKLEPNKDVVVDIKYEFTLPEKGFRFTKNETNYFLAQWYPMIATYRNHKWNKEAYRLKGETYHTGFSDFRIHYKLPKGLTIISSSDNDRYPSKRTGVLEGKNLKEFYISLLREPNVTQKKTDDITIRVFGVDERKELHKEIIELASEAMNYFQNTIGPYPHKQLDIILDELGMEYPGVVTASSIYNHWLESPEHLKRTVVHEIAHQWFYGVISNDSYHDAWLDEGITTLATSLFYANQGNDSSFDEELSREFTLPVNLPLDKYSFNEQSGYIYGKSSEMLWKVFQENGGELKAEDFLKNYYDHYQYKEVNTLEFVRFLKYDLNLKDDDYFKDWILLENNNERVR</sequence>
<evidence type="ECO:0000313" key="6">
    <source>
        <dbReference type="Proteomes" id="UP000064189"/>
    </source>
</evidence>
<keyword evidence="2" id="KW-0862">Zinc</keyword>
<dbReference type="InterPro" id="IPR034015">
    <property type="entry name" value="M1_LTA4H"/>
</dbReference>
<evidence type="ECO:0000313" key="5">
    <source>
        <dbReference type="EMBL" id="KWW21950.1"/>
    </source>
</evidence>
<protein>
    <recommendedName>
        <fullName evidence="4">Peptidase M1 membrane alanine aminopeptidase domain-containing protein</fullName>
    </recommendedName>
</protein>
<gene>
    <name evidence="5" type="ORF">AS888_05575</name>
</gene>
<dbReference type="CDD" id="cd09604">
    <property type="entry name" value="M1_APN_like"/>
    <property type="match status" value="1"/>
</dbReference>
<comment type="cofactor">
    <cofactor evidence="2">
        <name>Zn(2+)</name>
        <dbReference type="ChEBI" id="CHEBI:29105"/>
    </cofactor>
    <text evidence="2">Binds 1 zinc ion per subunit.</text>
</comment>
<evidence type="ECO:0000256" key="2">
    <source>
        <dbReference type="PIRSR" id="PIRSR634015-3"/>
    </source>
</evidence>
<evidence type="ECO:0000259" key="4">
    <source>
        <dbReference type="Pfam" id="PF01433"/>
    </source>
</evidence>
<dbReference type="InterPro" id="IPR027268">
    <property type="entry name" value="Peptidase_M4/M1_CTD_sf"/>
</dbReference>
<dbReference type="GO" id="GO:0008237">
    <property type="term" value="F:metallopeptidase activity"/>
    <property type="evidence" value="ECO:0007669"/>
    <property type="project" value="InterPro"/>
</dbReference>
<proteinExistence type="predicted"/>
<name>A0A109N1V5_9BACI</name>
<dbReference type="Gene3D" id="1.10.390.10">
    <property type="entry name" value="Neutral Protease Domain 2"/>
    <property type="match status" value="1"/>
</dbReference>
<feature type="domain" description="Peptidase M1 membrane alanine aminopeptidase" evidence="4">
    <location>
        <begin position="258"/>
        <end position="440"/>
    </location>
</feature>
<keyword evidence="2" id="KW-0479">Metal-binding</keyword>
<dbReference type="Pfam" id="PF01433">
    <property type="entry name" value="Peptidase_M1"/>
    <property type="match status" value="1"/>
</dbReference>
<feature type="binding site" evidence="2">
    <location>
        <position position="320"/>
    </location>
    <ligand>
        <name>Zn(2+)</name>
        <dbReference type="ChEBI" id="CHEBI:29105"/>
        <note>catalytic</note>
    </ligand>
</feature>
<dbReference type="SUPFAM" id="SSF55486">
    <property type="entry name" value="Metalloproteases ('zincins'), catalytic domain"/>
    <property type="match status" value="1"/>
</dbReference>
<dbReference type="Gene3D" id="2.60.40.1730">
    <property type="entry name" value="tricorn interacting facor f3 domain"/>
    <property type="match status" value="1"/>
</dbReference>
<evidence type="ECO:0000256" key="3">
    <source>
        <dbReference type="SAM" id="MobiDB-lite"/>
    </source>
</evidence>
<dbReference type="PANTHER" id="PTHR45726:SF3">
    <property type="entry name" value="LEUKOTRIENE A-4 HYDROLASE"/>
    <property type="match status" value="1"/>
</dbReference>
<keyword evidence="6" id="KW-1185">Reference proteome</keyword>
<accession>A0A109N1V5</accession>
<reference evidence="5 6" key="1">
    <citation type="submission" date="2015-11" db="EMBL/GenBank/DDBJ databases">
        <title>Genome Sequence of Bacillus simplex strain VanAntwerpen2.</title>
        <authorList>
            <person name="Couger M.B."/>
        </authorList>
    </citation>
    <scope>NUCLEOTIDE SEQUENCE [LARGE SCALE GENOMIC DNA]</scope>
    <source>
        <strain evidence="5 6">VanAntwerpen02</strain>
    </source>
</reference>
<evidence type="ECO:0000256" key="1">
    <source>
        <dbReference type="PIRSR" id="PIRSR634015-1"/>
    </source>
</evidence>
<feature type="active site" description="Proton acceptor" evidence="1">
    <location>
        <position position="317"/>
    </location>
</feature>
<organism evidence="5 6">
    <name type="scientific">Peribacillus simplex</name>
    <dbReference type="NCBI Taxonomy" id="1478"/>
    <lineage>
        <taxon>Bacteria</taxon>
        <taxon>Bacillati</taxon>
        <taxon>Bacillota</taxon>
        <taxon>Bacilli</taxon>
        <taxon>Bacillales</taxon>
        <taxon>Bacillaceae</taxon>
        <taxon>Peribacillus</taxon>
    </lineage>
</organism>
<dbReference type="EMBL" id="LNNH01000010">
    <property type="protein sequence ID" value="KWW21950.1"/>
    <property type="molecule type" value="Genomic_DNA"/>
</dbReference>
<feature type="active site" description="Proton donor" evidence="1">
    <location>
        <position position="388"/>
    </location>
</feature>
<dbReference type="PANTHER" id="PTHR45726">
    <property type="entry name" value="LEUKOTRIENE A-4 HYDROLASE"/>
    <property type="match status" value="1"/>
</dbReference>